<organism evidence="3 4">
    <name type="scientific">Albugo candida</name>
    <dbReference type="NCBI Taxonomy" id="65357"/>
    <lineage>
        <taxon>Eukaryota</taxon>
        <taxon>Sar</taxon>
        <taxon>Stramenopiles</taxon>
        <taxon>Oomycota</taxon>
        <taxon>Peronosporomycetes</taxon>
        <taxon>Albuginales</taxon>
        <taxon>Albuginaceae</taxon>
        <taxon>Albugo</taxon>
    </lineage>
</organism>
<evidence type="ECO:0000256" key="1">
    <source>
        <dbReference type="SAM" id="MobiDB-lite"/>
    </source>
</evidence>
<dbReference type="InParanoid" id="A0A024GBK3"/>
<comment type="caution">
    <text evidence="3">The sequence shown here is derived from an EMBL/GenBank/DDBJ whole genome shotgun (WGS) entry which is preliminary data.</text>
</comment>
<dbReference type="EMBL" id="CAIX01000037">
    <property type="protein sequence ID" value="CCI42690.1"/>
    <property type="molecule type" value="Genomic_DNA"/>
</dbReference>
<accession>A0A024GBK3</accession>
<name>A0A024GBK3_9STRA</name>
<evidence type="ECO:0000313" key="4">
    <source>
        <dbReference type="Proteomes" id="UP000053237"/>
    </source>
</evidence>
<proteinExistence type="predicted"/>
<feature type="region of interest" description="Disordered" evidence="1">
    <location>
        <begin position="10"/>
        <end position="29"/>
    </location>
</feature>
<evidence type="ECO:0000313" key="3">
    <source>
        <dbReference type="EMBL" id="CCI44153.1"/>
    </source>
</evidence>
<dbReference type="AlphaFoldDB" id="A0A024GBK3"/>
<keyword evidence="4" id="KW-1185">Reference proteome</keyword>
<dbReference type="Proteomes" id="UP000053237">
    <property type="component" value="Unassembled WGS sequence"/>
</dbReference>
<dbReference type="EMBL" id="CAIX01000063">
    <property type="protein sequence ID" value="CCI44153.1"/>
    <property type="molecule type" value="Genomic_DNA"/>
</dbReference>
<sequence>MTSLGEVLLGVSAPSEQRSHSNKIECSSPRWGRDTRNVISRQHSNGTSILVDAQNICQYFDEITSYQLSCHSNNSLRIVDMTESVRTTLPQSSQKRHKHSLFASAEEYQRTSRYISELITEALKASAERHEHTHITQQPLFARMPEKLAEDSFSQNEAEAVCQLQNTSSTLSITKYEDIATRSLDLSGNESQSISVECPLQLRQPTSVSRDFFRPQIQNFYKLAVSSHCKSEGRRLNHFPSAMGKTSVITSRMPLRPKSFGKMSTDADTAKIKKENYSRAHRIRPVVSHGTRSTKTGVGTTEDMLHAHKKKNVQTSAKEEKRKFRARVKELVNTVSLSRTTGCEAHK</sequence>
<gene>
    <name evidence="2" type="ORF">BN9_034740</name>
    <name evidence="3" type="ORF">BN9_049370</name>
</gene>
<evidence type="ECO:0000313" key="2">
    <source>
        <dbReference type="EMBL" id="CCI42690.1"/>
    </source>
</evidence>
<reference evidence="3 4" key="1">
    <citation type="submission" date="2012-05" db="EMBL/GenBank/DDBJ databases">
        <title>Recombination and specialization in a pathogen metapopulation.</title>
        <authorList>
            <person name="Gardiner A."/>
            <person name="Kemen E."/>
            <person name="Schultz-Larsen T."/>
            <person name="MacLean D."/>
            <person name="Van Oosterhout C."/>
            <person name="Jones J.D.G."/>
        </authorList>
    </citation>
    <scope>NUCLEOTIDE SEQUENCE [LARGE SCALE GENOMIC DNA]</scope>
    <source>
        <strain evidence="3 4">Ac Nc2</strain>
    </source>
</reference>
<protein>
    <submittedName>
        <fullName evidence="3">Uncharacterized protein</fullName>
    </submittedName>
</protein>